<organism evidence="1 2">
    <name type="scientific">Desulfovibrio desulfuricans</name>
    <dbReference type="NCBI Taxonomy" id="876"/>
    <lineage>
        <taxon>Bacteria</taxon>
        <taxon>Pseudomonadati</taxon>
        <taxon>Thermodesulfobacteriota</taxon>
        <taxon>Desulfovibrionia</taxon>
        <taxon>Desulfovibrionales</taxon>
        <taxon>Desulfovibrionaceae</taxon>
        <taxon>Desulfovibrio</taxon>
    </lineage>
</organism>
<dbReference type="AlphaFoldDB" id="A0A4P7UJK6"/>
<dbReference type="Proteomes" id="UP000297065">
    <property type="component" value="Chromosome"/>
</dbReference>
<protein>
    <recommendedName>
        <fullName evidence="3">Lipocalin-like domain-containing protein</fullName>
    </recommendedName>
</protein>
<sequence length="149" mass="16567">MTNGVTILGRVTLMVVVALFLCACGSSGNNLEKLHGKWQMDKKATVELSKEFGKMSKEMKAELIGRLGQHGLEFDVFAKDILFVFDNATHGTLRLPFEVKKDSGDTISISVNREPPTKITFEKDNKIIVDSSRLQHVTGIPEMVFVKVK</sequence>
<reference evidence="1 2" key="1">
    <citation type="submission" date="2019-02" db="EMBL/GenBank/DDBJ databases">
        <title>Complete Genome Sequence of Desulfovibrio desulfuricans IC1, a Sulfonate Utilizing Anaerobe.</title>
        <authorList>
            <person name="Day L.A."/>
            <person name="De Leon K.B."/>
            <person name="Wall J.D."/>
        </authorList>
    </citation>
    <scope>NUCLEOTIDE SEQUENCE [LARGE SCALE GENOMIC DNA]</scope>
    <source>
        <strain evidence="1 2">IC1</strain>
    </source>
</reference>
<dbReference type="EMBL" id="CP036295">
    <property type="protein sequence ID" value="QCC84721.1"/>
    <property type="molecule type" value="Genomic_DNA"/>
</dbReference>
<evidence type="ECO:0008006" key="3">
    <source>
        <dbReference type="Google" id="ProtNLM"/>
    </source>
</evidence>
<dbReference type="RefSeq" id="WP_136398950.1">
    <property type="nucleotide sequence ID" value="NZ_CP036295.1"/>
</dbReference>
<name>A0A4P7UJK6_DESDE</name>
<evidence type="ECO:0000313" key="1">
    <source>
        <dbReference type="EMBL" id="QCC84721.1"/>
    </source>
</evidence>
<accession>A0A4P7UJK6</accession>
<gene>
    <name evidence="1" type="ORF">DDIC_02270</name>
</gene>
<evidence type="ECO:0000313" key="2">
    <source>
        <dbReference type="Proteomes" id="UP000297065"/>
    </source>
</evidence>
<proteinExistence type="predicted"/>